<sequence length="424" mass="47034">MASLMLMLLPHSFVDISWLHHPLPTIVNVEHPKVYTIDPNNLTITSAFVEHKITIIHQPDNANLTVPKGFQVNVFASGDPPNTFVQPRQMTLAPNGDVFITDSRAGIVYALRDADRNGVADARFTFATGLKIPFGLAFNSGYLYVATVQTVVRFAYTNGQTQASGAPETIAELTKDDGPHFTRDIKFSPDGKRFYVAIGSKEDEKVQSEPQRAAICVFNADGSNRTIYAAGLRNPITMAFNPADGELWTTVNERDELADKFIPDYVTSVKQGEFYGYPYSYIGKNPDPGLPQDRPDLVQRTLVPDVLLDPHAAPLGIEFYTGKMFPADYQGDAFVALHGSKFGPIGYNVVRVRFQNGKVVKNEFEDFVTGWLTETTNDTIRVWGRPMGVLTAADGSLLISDDGANKIWRVSYQNDSNEHRKQTF</sequence>
<reference evidence="3 4" key="1">
    <citation type="journal article" date="2016" name="Nat. Commun.">
        <title>Extremotolerant tardigrade genome and improved radiotolerance of human cultured cells by tardigrade-unique protein.</title>
        <authorList>
            <person name="Hashimoto T."/>
            <person name="Horikawa D.D."/>
            <person name="Saito Y."/>
            <person name="Kuwahara H."/>
            <person name="Kozuka-Hata H."/>
            <person name="Shin-I T."/>
            <person name="Minakuchi Y."/>
            <person name="Ohishi K."/>
            <person name="Motoyama A."/>
            <person name="Aizu T."/>
            <person name="Enomoto A."/>
            <person name="Kondo K."/>
            <person name="Tanaka S."/>
            <person name="Hara Y."/>
            <person name="Koshikawa S."/>
            <person name="Sagara H."/>
            <person name="Miura T."/>
            <person name="Yokobori S."/>
            <person name="Miyagawa K."/>
            <person name="Suzuki Y."/>
            <person name="Kubo T."/>
            <person name="Oyama M."/>
            <person name="Kohara Y."/>
            <person name="Fujiyama A."/>
            <person name="Arakawa K."/>
            <person name="Katayama T."/>
            <person name="Toyoda A."/>
            <person name="Kunieda T."/>
        </authorList>
    </citation>
    <scope>NUCLEOTIDE SEQUENCE [LARGE SCALE GENOMIC DNA]</scope>
    <source>
        <strain evidence="3 4">YOKOZUNA-1</strain>
    </source>
</reference>
<feature type="signal peptide" evidence="1">
    <location>
        <begin position="1"/>
        <end position="19"/>
    </location>
</feature>
<gene>
    <name evidence="3" type="primary">RvY_10993-1</name>
    <name evidence="3" type="synonym">RvY_10993.1</name>
    <name evidence="3" type="ORF">RvY_10993</name>
</gene>
<evidence type="ECO:0000313" key="4">
    <source>
        <dbReference type="Proteomes" id="UP000186922"/>
    </source>
</evidence>
<dbReference type="InterPro" id="IPR011041">
    <property type="entry name" value="Quinoprot_gluc/sorb_DH_b-prop"/>
</dbReference>
<feature type="domain" description="Pyrroloquinoline quinone-dependent pyranose dehydrogenase beta-propeller" evidence="2">
    <location>
        <begin position="302"/>
        <end position="411"/>
    </location>
</feature>
<keyword evidence="4" id="KW-1185">Reference proteome</keyword>
<dbReference type="PANTHER" id="PTHR33546">
    <property type="entry name" value="LARGE, MULTIFUNCTIONAL SECRETED PROTEIN-RELATED"/>
    <property type="match status" value="1"/>
</dbReference>
<comment type="caution">
    <text evidence="3">The sequence shown here is derived from an EMBL/GenBank/DDBJ whole genome shotgun (WGS) entry which is preliminary data.</text>
</comment>
<name>A0A1D1VH31_RAMVA</name>
<keyword evidence="1" id="KW-0732">Signal</keyword>
<dbReference type="Gene3D" id="2.120.10.30">
    <property type="entry name" value="TolB, C-terminal domain"/>
    <property type="match status" value="1"/>
</dbReference>
<dbReference type="SUPFAM" id="SSF50952">
    <property type="entry name" value="Soluble quinoprotein glucose dehydrogenase"/>
    <property type="match status" value="1"/>
</dbReference>
<evidence type="ECO:0000256" key="1">
    <source>
        <dbReference type="SAM" id="SignalP"/>
    </source>
</evidence>
<dbReference type="AlphaFoldDB" id="A0A1D1VH31"/>
<dbReference type="Proteomes" id="UP000186922">
    <property type="component" value="Unassembled WGS sequence"/>
</dbReference>
<evidence type="ECO:0000259" key="2">
    <source>
        <dbReference type="Pfam" id="PF22807"/>
    </source>
</evidence>
<dbReference type="Pfam" id="PF22807">
    <property type="entry name" value="TrAA12"/>
    <property type="match status" value="2"/>
</dbReference>
<organism evidence="3 4">
    <name type="scientific">Ramazzottius varieornatus</name>
    <name type="common">Water bear</name>
    <name type="synonym">Tardigrade</name>
    <dbReference type="NCBI Taxonomy" id="947166"/>
    <lineage>
        <taxon>Eukaryota</taxon>
        <taxon>Metazoa</taxon>
        <taxon>Ecdysozoa</taxon>
        <taxon>Tardigrada</taxon>
        <taxon>Eutardigrada</taxon>
        <taxon>Parachela</taxon>
        <taxon>Hypsibioidea</taxon>
        <taxon>Ramazzottiidae</taxon>
        <taxon>Ramazzottius</taxon>
    </lineage>
</organism>
<accession>A0A1D1VH31</accession>
<dbReference type="STRING" id="947166.A0A1D1VH31"/>
<proteinExistence type="predicted"/>
<feature type="chain" id="PRO_5008898417" description="Pyrroloquinoline quinone-dependent pyranose dehydrogenase beta-propeller domain-containing protein" evidence="1">
    <location>
        <begin position="20"/>
        <end position="424"/>
    </location>
</feature>
<evidence type="ECO:0000313" key="3">
    <source>
        <dbReference type="EMBL" id="GAV00096.1"/>
    </source>
</evidence>
<dbReference type="InterPro" id="IPR054539">
    <property type="entry name" value="Beta-prop_PDH"/>
</dbReference>
<protein>
    <recommendedName>
        <fullName evidence="2">Pyrroloquinoline quinone-dependent pyranose dehydrogenase beta-propeller domain-containing protein</fullName>
    </recommendedName>
</protein>
<feature type="domain" description="Pyrroloquinoline quinone-dependent pyranose dehydrogenase beta-propeller" evidence="2">
    <location>
        <begin position="66"/>
        <end position="259"/>
    </location>
</feature>
<dbReference type="PANTHER" id="PTHR33546:SF1">
    <property type="entry name" value="LARGE, MULTIFUNCTIONAL SECRETED PROTEIN"/>
    <property type="match status" value="1"/>
</dbReference>
<dbReference type="EMBL" id="BDGG01000005">
    <property type="protein sequence ID" value="GAV00096.1"/>
    <property type="molecule type" value="Genomic_DNA"/>
</dbReference>
<dbReference type="InterPro" id="IPR011042">
    <property type="entry name" value="6-blade_b-propeller_TolB-like"/>
</dbReference>
<dbReference type="OrthoDB" id="507128at2759"/>